<name>A0A7X4GUY2_9BURK</name>
<organism evidence="2 3">
    <name type="scientific">Duganella rivi</name>
    <dbReference type="NCBI Taxonomy" id="2666083"/>
    <lineage>
        <taxon>Bacteria</taxon>
        <taxon>Pseudomonadati</taxon>
        <taxon>Pseudomonadota</taxon>
        <taxon>Betaproteobacteria</taxon>
        <taxon>Burkholderiales</taxon>
        <taxon>Oxalobacteraceae</taxon>
        <taxon>Telluria group</taxon>
        <taxon>Duganella</taxon>
    </lineage>
</organism>
<proteinExistence type="predicted"/>
<reference evidence="2 3" key="1">
    <citation type="submission" date="2019-12" db="EMBL/GenBank/DDBJ databases">
        <title>Novel species isolated from a subtropical stream in China.</title>
        <authorList>
            <person name="Lu H."/>
        </authorList>
    </citation>
    <scope>NUCLEOTIDE SEQUENCE [LARGE SCALE GENOMIC DNA]</scope>
    <source>
        <strain evidence="2 3">FT55W</strain>
    </source>
</reference>
<gene>
    <name evidence="2" type="ORF">GTP45_22715</name>
</gene>
<sequence>MPAMYQLLAQECSSEVLAIFAYTVYKQHKAEALRAIREKNGTEATQDELETFYLSCCTPSMRKMYVQQAEELMQQLVGKTLELRKRELEQDFLATKVGEKLEVIHTNQQQKRTWKGWAADVSGNLAVNFVTILVIAALLFGFRGLDQMLTEFGQHSGVLHK</sequence>
<comment type="caution">
    <text evidence="2">The sequence shown here is derived from an EMBL/GenBank/DDBJ whole genome shotgun (WGS) entry which is preliminary data.</text>
</comment>
<dbReference type="AlphaFoldDB" id="A0A7X4GUY2"/>
<keyword evidence="3" id="KW-1185">Reference proteome</keyword>
<evidence type="ECO:0000313" key="3">
    <source>
        <dbReference type="Proteomes" id="UP000450012"/>
    </source>
</evidence>
<evidence type="ECO:0000256" key="1">
    <source>
        <dbReference type="SAM" id="Phobius"/>
    </source>
</evidence>
<keyword evidence="1" id="KW-1133">Transmembrane helix</keyword>
<keyword evidence="1" id="KW-0472">Membrane</keyword>
<evidence type="ECO:0000313" key="2">
    <source>
        <dbReference type="EMBL" id="MYM69635.1"/>
    </source>
</evidence>
<dbReference type="Proteomes" id="UP000450012">
    <property type="component" value="Unassembled WGS sequence"/>
</dbReference>
<dbReference type="EMBL" id="WWCK01000006">
    <property type="protein sequence ID" value="MYM69635.1"/>
    <property type="molecule type" value="Genomic_DNA"/>
</dbReference>
<protein>
    <submittedName>
        <fullName evidence="2">Uncharacterized protein</fullName>
    </submittedName>
</protein>
<dbReference type="RefSeq" id="WP_161016102.1">
    <property type="nucleotide sequence ID" value="NZ_WWCK01000006.1"/>
</dbReference>
<keyword evidence="1" id="KW-0812">Transmembrane</keyword>
<accession>A0A7X4GUY2</accession>
<feature type="transmembrane region" description="Helical" evidence="1">
    <location>
        <begin position="121"/>
        <end position="142"/>
    </location>
</feature>